<sequence length="222" mass="24809">MEHWAKPGANMYHSDAHPGTLSVGSTAPSTPPESYQSHSRRKMRKGTKSCFECRRRKIRCTYDPERPNLCNECYTKGTACIDQENAPISISGTGNRGGDQAYSLRERVAILEETVNMILKRLDDMAMNAASRPTNWSGLRPSGEGTQREMSEQLFPNQIEIDPVGNEWILGPFVTDDTMPRQSRNSSSVPSTTSWNPEAYEGTVGEEQYYSHTLAFPSSSYT</sequence>
<dbReference type="Gene3D" id="4.10.240.10">
    <property type="entry name" value="Zn(2)-C6 fungal-type DNA-binding domain"/>
    <property type="match status" value="1"/>
</dbReference>
<organism evidence="7 8">
    <name type="scientific">Helicocarpus griseus UAMH5409</name>
    <dbReference type="NCBI Taxonomy" id="1447875"/>
    <lineage>
        <taxon>Eukaryota</taxon>
        <taxon>Fungi</taxon>
        <taxon>Dikarya</taxon>
        <taxon>Ascomycota</taxon>
        <taxon>Pezizomycotina</taxon>
        <taxon>Eurotiomycetes</taxon>
        <taxon>Eurotiomycetidae</taxon>
        <taxon>Onygenales</taxon>
        <taxon>Ajellomycetaceae</taxon>
        <taxon>Helicocarpus</taxon>
    </lineage>
</organism>
<feature type="region of interest" description="Disordered" evidence="5">
    <location>
        <begin position="1"/>
        <end position="42"/>
    </location>
</feature>
<dbReference type="AlphaFoldDB" id="A0A2B7Y835"/>
<dbReference type="GO" id="GO:0000981">
    <property type="term" value="F:DNA-binding transcription factor activity, RNA polymerase II-specific"/>
    <property type="evidence" value="ECO:0007669"/>
    <property type="project" value="InterPro"/>
</dbReference>
<evidence type="ECO:0000313" key="8">
    <source>
        <dbReference type="Proteomes" id="UP000223968"/>
    </source>
</evidence>
<keyword evidence="1" id="KW-0805">Transcription regulation</keyword>
<evidence type="ECO:0000259" key="6">
    <source>
        <dbReference type="PROSITE" id="PS50048"/>
    </source>
</evidence>
<feature type="domain" description="Zn(2)-C6 fungal-type" evidence="6">
    <location>
        <begin position="49"/>
        <end position="80"/>
    </location>
</feature>
<keyword evidence="4" id="KW-0539">Nucleus</keyword>
<evidence type="ECO:0000256" key="2">
    <source>
        <dbReference type="ARBA" id="ARBA00023125"/>
    </source>
</evidence>
<evidence type="ECO:0000313" key="7">
    <source>
        <dbReference type="EMBL" id="PGH17666.1"/>
    </source>
</evidence>
<dbReference type="PANTHER" id="PTHR47840">
    <property type="entry name" value="ZN(II)2CYS6 TRANSCRIPTION FACTOR (EUROFUNG)-RELATED"/>
    <property type="match status" value="1"/>
</dbReference>
<dbReference type="GO" id="GO:0003677">
    <property type="term" value="F:DNA binding"/>
    <property type="evidence" value="ECO:0007669"/>
    <property type="project" value="UniProtKB-KW"/>
</dbReference>
<evidence type="ECO:0000256" key="3">
    <source>
        <dbReference type="ARBA" id="ARBA00023163"/>
    </source>
</evidence>
<feature type="region of interest" description="Disordered" evidence="5">
    <location>
        <begin position="173"/>
        <end position="199"/>
    </location>
</feature>
<proteinExistence type="predicted"/>
<evidence type="ECO:0000256" key="4">
    <source>
        <dbReference type="ARBA" id="ARBA00023242"/>
    </source>
</evidence>
<reference evidence="7 8" key="1">
    <citation type="submission" date="2017-10" db="EMBL/GenBank/DDBJ databases">
        <title>Comparative genomics in systemic dimorphic fungi from Ajellomycetaceae.</title>
        <authorList>
            <person name="Munoz J.F."/>
            <person name="Mcewen J.G."/>
            <person name="Clay O.K."/>
            <person name="Cuomo C.A."/>
        </authorList>
    </citation>
    <scope>NUCLEOTIDE SEQUENCE [LARGE SCALE GENOMIC DNA]</scope>
    <source>
        <strain evidence="7 8">UAMH5409</strain>
    </source>
</reference>
<feature type="compositionally biased region" description="Low complexity" evidence="5">
    <location>
        <begin position="180"/>
        <end position="194"/>
    </location>
</feature>
<keyword evidence="3" id="KW-0804">Transcription</keyword>
<name>A0A2B7Y835_9EURO</name>
<comment type="caution">
    <text evidence="7">The sequence shown here is derived from an EMBL/GenBank/DDBJ whole genome shotgun (WGS) entry which is preliminary data.</text>
</comment>
<dbReference type="SUPFAM" id="SSF57701">
    <property type="entry name" value="Zn2/Cys6 DNA-binding domain"/>
    <property type="match status" value="1"/>
</dbReference>
<dbReference type="Proteomes" id="UP000223968">
    <property type="component" value="Unassembled WGS sequence"/>
</dbReference>
<evidence type="ECO:0000256" key="5">
    <source>
        <dbReference type="SAM" id="MobiDB-lite"/>
    </source>
</evidence>
<dbReference type="InterPro" id="IPR036864">
    <property type="entry name" value="Zn2-C6_fun-type_DNA-bd_sf"/>
</dbReference>
<gene>
    <name evidence="7" type="ORF">AJ79_01028</name>
</gene>
<dbReference type="STRING" id="1447875.A0A2B7Y835"/>
<evidence type="ECO:0000256" key="1">
    <source>
        <dbReference type="ARBA" id="ARBA00023015"/>
    </source>
</evidence>
<dbReference type="EMBL" id="PDNB01000009">
    <property type="protein sequence ID" value="PGH17666.1"/>
    <property type="molecule type" value="Genomic_DNA"/>
</dbReference>
<keyword evidence="8" id="KW-1185">Reference proteome</keyword>
<dbReference type="PANTHER" id="PTHR47840:SF1">
    <property type="entry name" value="ZN(II)2CYS6 TRANSCRIPTION FACTOR (EUROFUNG)"/>
    <property type="match status" value="1"/>
</dbReference>
<dbReference type="OrthoDB" id="5392779at2759"/>
<feature type="compositionally biased region" description="Polar residues" evidence="5">
    <location>
        <begin position="22"/>
        <end position="37"/>
    </location>
</feature>
<keyword evidence="2" id="KW-0238">DNA-binding</keyword>
<dbReference type="Pfam" id="PF00172">
    <property type="entry name" value="Zn_clus"/>
    <property type="match status" value="1"/>
</dbReference>
<dbReference type="PROSITE" id="PS00463">
    <property type="entry name" value="ZN2_CY6_FUNGAL_1"/>
    <property type="match status" value="1"/>
</dbReference>
<protein>
    <recommendedName>
        <fullName evidence="6">Zn(2)-C6 fungal-type domain-containing protein</fullName>
    </recommendedName>
</protein>
<accession>A0A2B7Y835</accession>
<dbReference type="InterPro" id="IPR001138">
    <property type="entry name" value="Zn2Cys6_DnaBD"/>
</dbReference>
<dbReference type="GO" id="GO:0008270">
    <property type="term" value="F:zinc ion binding"/>
    <property type="evidence" value="ECO:0007669"/>
    <property type="project" value="InterPro"/>
</dbReference>
<dbReference type="CDD" id="cd00067">
    <property type="entry name" value="GAL4"/>
    <property type="match status" value="1"/>
</dbReference>
<dbReference type="PROSITE" id="PS50048">
    <property type="entry name" value="ZN2_CY6_FUNGAL_2"/>
    <property type="match status" value="1"/>
</dbReference>